<feature type="region of interest" description="Disordered" evidence="3">
    <location>
        <begin position="326"/>
        <end position="359"/>
    </location>
</feature>
<proteinExistence type="predicted"/>
<dbReference type="PROSITE" id="PS01159">
    <property type="entry name" value="WW_DOMAIN_1"/>
    <property type="match status" value="1"/>
</dbReference>
<reference evidence="6" key="1">
    <citation type="journal article" date="2020" name="G3 (Bethesda)">
        <title>High-Quality Assemblies for Three Invasive Social Wasps from the &lt;i&gt;Vespula&lt;/i&gt; Genus.</title>
        <authorList>
            <person name="Harrop T.W.R."/>
            <person name="Guhlin J."/>
            <person name="McLaughlin G.M."/>
            <person name="Permina E."/>
            <person name="Stockwell P."/>
            <person name="Gilligan J."/>
            <person name="Le Lec M.F."/>
            <person name="Gruber M.A.M."/>
            <person name="Quinn O."/>
            <person name="Lovegrove M."/>
            <person name="Duncan E.J."/>
            <person name="Remnant E.J."/>
            <person name="Van Eeckhoven J."/>
            <person name="Graham B."/>
            <person name="Knapp R.A."/>
            <person name="Langford K.W."/>
            <person name="Kronenberg Z."/>
            <person name="Press M.O."/>
            <person name="Eacker S.M."/>
            <person name="Wilson-Rankin E.E."/>
            <person name="Purcell J."/>
            <person name="Lester P.J."/>
            <person name="Dearden P.K."/>
        </authorList>
    </citation>
    <scope>NUCLEOTIDE SEQUENCE</scope>
    <source>
        <strain evidence="6">Marl-1</strain>
    </source>
</reference>
<dbReference type="Proteomes" id="UP000614350">
    <property type="component" value="Unassembled WGS sequence"/>
</dbReference>
<dbReference type="Gene3D" id="2.20.70.10">
    <property type="match status" value="1"/>
</dbReference>
<comment type="caution">
    <text evidence="6">The sequence shown here is derived from an EMBL/GenBank/DDBJ whole genome shotgun (WGS) entry which is preliminary data.</text>
</comment>
<dbReference type="GO" id="GO:0035330">
    <property type="term" value="P:regulation of hippo signaling"/>
    <property type="evidence" value="ECO:0007669"/>
    <property type="project" value="TreeGrafter"/>
</dbReference>
<dbReference type="GO" id="GO:0016477">
    <property type="term" value="P:cell migration"/>
    <property type="evidence" value="ECO:0007669"/>
    <property type="project" value="TreeGrafter"/>
</dbReference>
<feature type="domain" description="CUE" evidence="5">
    <location>
        <begin position="277"/>
        <end position="320"/>
    </location>
</feature>
<dbReference type="GO" id="GO:0043130">
    <property type="term" value="F:ubiquitin binding"/>
    <property type="evidence" value="ECO:0007669"/>
    <property type="project" value="InterPro"/>
</dbReference>
<accession>A0A834J9T8</accession>
<dbReference type="PANTHER" id="PTHR14791">
    <property type="entry name" value="BOMB/KIRA PROTEINS"/>
    <property type="match status" value="1"/>
</dbReference>
<comment type="subcellular location">
    <subcellularLocation>
        <location evidence="1">Cytoplasm</location>
    </subcellularLocation>
</comment>
<protein>
    <recommendedName>
        <fullName evidence="8">BAG family molecular chaperone regulator 3</fullName>
    </recommendedName>
</protein>
<dbReference type="InterPro" id="IPR003892">
    <property type="entry name" value="CUE"/>
</dbReference>
<dbReference type="InterPro" id="IPR036020">
    <property type="entry name" value="WW_dom_sf"/>
</dbReference>
<name>A0A834J9T8_VESVU</name>
<dbReference type="SMART" id="SM00456">
    <property type="entry name" value="WW"/>
    <property type="match status" value="1"/>
</dbReference>
<dbReference type="PANTHER" id="PTHR14791:SF23">
    <property type="entry name" value="WW DOMAIN-CONTAINING PROTEIN"/>
    <property type="match status" value="1"/>
</dbReference>
<dbReference type="InterPro" id="IPR001202">
    <property type="entry name" value="WW_dom"/>
</dbReference>
<dbReference type="CDD" id="cd14279">
    <property type="entry name" value="CUE"/>
    <property type="match status" value="1"/>
</dbReference>
<dbReference type="GO" id="GO:0046621">
    <property type="term" value="P:negative regulation of organ growth"/>
    <property type="evidence" value="ECO:0007669"/>
    <property type="project" value="TreeGrafter"/>
</dbReference>
<dbReference type="PROSITE" id="PS51140">
    <property type="entry name" value="CUE"/>
    <property type="match status" value="1"/>
</dbReference>
<sequence>MTEQSDRSQLPPGWECRYDSRSGRPYFIDHFNRTTTWEDPRIRYWQYSQYVQTQNSIALSSATTITSQDIPMQTGGIGGGGHLVYTGAHRAPQIYPTPSPFHNPQLAFLPPSLQDLKTPISMKSMSAMTNRFGEITLGSPTPVRNMETTLTQDSDSELQVAKINAMFPTVSDTHIRLLLKKYHNRAALVVSALQVEKNPLCAPGPCTPMGVHSKYAIPRWRLPAHAIHAALTLSPPRGVRPAPNSPKMKLRSIPDLEQSNTLSLLLCKFLTLGSINITQIIDRYLKNVFPKVDETMLLDILEQSENNVQKASEKLIDLGYEKRNLTAPNKSLNKKKDKDQGQNERTAPTPPPRMKSLEEKNKMKARLTEKYKSVPERVIVLAMDSVDYDEERAIHILDIMVAEEATRPLCTSSSQSSRSDERKGSPPVTEAIKLTASPIKKVVKEIDPEKSKRSKNKIEIPKVSRGTSTTEDNEHKSPYLLKPTGPNPELSKGANNDLLLPDYAPWSGPDPNLLSKEQFPKSVAMGHDASLVSGGCLAKGPNAELRKGPLRGLAEGSIYSQRNLANTESRGK</sequence>
<keyword evidence="2" id="KW-0963">Cytoplasm</keyword>
<dbReference type="EMBL" id="JACSEA010000020">
    <property type="protein sequence ID" value="KAF7381616.1"/>
    <property type="molecule type" value="Genomic_DNA"/>
</dbReference>
<dbReference type="GO" id="GO:0005737">
    <property type="term" value="C:cytoplasm"/>
    <property type="evidence" value="ECO:0007669"/>
    <property type="project" value="UniProtKB-SubCell"/>
</dbReference>
<evidence type="ECO:0000256" key="2">
    <source>
        <dbReference type="ARBA" id="ARBA00022490"/>
    </source>
</evidence>
<evidence type="ECO:0000256" key="3">
    <source>
        <dbReference type="SAM" id="MobiDB-lite"/>
    </source>
</evidence>
<dbReference type="CDD" id="cd00201">
    <property type="entry name" value="WW"/>
    <property type="match status" value="1"/>
</dbReference>
<feature type="region of interest" description="Disordered" evidence="3">
    <location>
        <begin position="408"/>
        <end position="496"/>
    </location>
</feature>
<dbReference type="PROSITE" id="PS50020">
    <property type="entry name" value="WW_DOMAIN_2"/>
    <property type="match status" value="1"/>
</dbReference>
<organism evidence="6 7">
    <name type="scientific">Vespula vulgaris</name>
    <name type="common">Yellow jacket</name>
    <name type="synonym">Wasp</name>
    <dbReference type="NCBI Taxonomy" id="7454"/>
    <lineage>
        <taxon>Eukaryota</taxon>
        <taxon>Metazoa</taxon>
        <taxon>Ecdysozoa</taxon>
        <taxon>Arthropoda</taxon>
        <taxon>Hexapoda</taxon>
        <taxon>Insecta</taxon>
        <taxon>Pterygota</taxon>
        <taxon>Neoptera</taxon>
        <taxon>Endopterygota</taxon>
        <taxon>Hymenoptera</taxon>
        <taxon>Apocrita</taxon>
        <taxon>Aculeata</taxon>
        <taxon>Vespoidea</taxon>
        <taxon>Vespidae</taxon>
        <taxon>Vespinae</taxon>
        <taxon>Vespula</taxon>
    </lineage>
</organism>
<dbReference type="GO" id="GO:0060090">
    <property type="term" value="F:molecular adaptor activity"/>
    <property type="evidence" value="ECO:0007669"/>
    <property type="project" value="TreeGrafter"/>
</dbReference>
<dbReference type="Pfam" id="PF00397">
    <property type="entry name" value="WW"/>
    <property type="match status" value="1"/>
</dbReference>
<feature type="compositionally biased region" description="Basic and acidic residues" evidence="3">
    <location>
        <begin position="442"/>
        <end position="462"/>
    </location>
</feature>
<dbReference type="SUPFAM" id="SSF51045">
    <property type="entry name" value="WW domain"/>
    <property type="match status" value="1"/>
</dbReference>
<evidence type="ECO:0000313" key="6">
    <source>
        <dbReference type="EMBL" id="KAF7381616.1"/>
    </source>
</evidence>
<evidence type="ECO:0000256" key="1">
    <source>
        <dbReference type="ARBA" id="ARBA00004496"/>
    </source>
</evidence>
<evidence type="ECO:0000259" key="5">
    <source>
        <dbReference type="PROSITE" id="PS51140"/>
    </source>
</evidence>
<evidence type="ECO:0008006" key="8">
    <source>
        <dbReference type="Google" id="ProtNLM"/>
    </source>
</evidence>
<evidence type="ECO:0000259" key="4">
    <source>
        <dbReference type="PROSITE" id="PS50020"/>
    </source>
</evidence>
<dbReference type="InterPro" id="IPR051105">
    <property type="entry name" value="WWC/KIBRA_Hippo_Reg"/>
</dbReference>
<dbReference type="GO" id="GO:0019900">
    <property type="term" value="F:kinase binding"/>
    <property type="evidence" value="ECO:0007669"/>
    <property type="project" value="TreeGrafter"/>
</dbReference>
<dbReference type="GO" id="GO:0006355">
    <property type="term" value="P:regulation of DNA-templated transcription"/>
    <property type="evidence" value="ECO:0007669"/>
    <property type="project" value="TreeGrafter"/>
</dbReference>
<gene>
    <name evidence="6" type="ORF">HZH66_014010</name>
</gene>
<dbReference type="AlphaFoldDB" id="A0A834J9T8"/>
<keyword evidence="7" id="KW-1185">Reference proteome</keyword>
<evidence type="ECO:0000313" key="7">
    <source>
        <dbReference type="Proteomes" id="UP000614350"/>
    </source>
</evidence>
<feature type="domain" description="WW" evidence="4">
    <location>
        <begin position="8"/>
        <end position="42"/>
    </location>
</feature>